<dbReference type="InterPro" id="IPR015422">
    <property type="entry name" value="PyrdxlP-dep_Trfase_small"/>
</dbReference>
<dbReference type="GO" id="GO:0008483">
    <property type="term" value="F:transaminase activity"/>
    <property type="evidence" value="ECO:0007669"/>
    <property type="project" value="UniProtKB-KW"/>
</dbReference>
<dbReference type="Proteomes" id="UP001209083">
    <property type="component" value="Chromosome"/>
</dbReference>
<evidence type="ECO:0000313" key="2">
    <source>
        <dbReference type="Proteomes" id="UP001209083"/>
    </source>
</evidence>
<dbReference type="InterPro" id="IPR015421">
    <property type="entry name" value="PyrdxlP-dep_Trfase_major"/>
</dbReference>
<sequence>MALATLTPERLTQLHSELKSSYEALKDRDLKLDLTRGKPSPAQLDLSADLLTIVGPDSYTSAEGTDTRNYGGLDGLVELREIFAELLNVPVDLLLAQGSSSLTLMYNTMSFAMLHGVSDQATPWIRSDNAPKILCPSPGYDRHFALCESLGIELVPVAMLDDGPDLEAVRALVANDPAVKGIWAVPAYSNPTGAVFGEDITRELLAMPTAADDFRIFWDNAYGLHHLTDDEAPVLDVLDIAAEAGHPDRVFIFASTSKMTFAGAGVSFWGSSPANVAWFKRHLAAQSIGPDKINQLRHARFFGDAAGVRAHMARHRAIIEPKFAIVHKVLEDRLGDSGVAHWSSPRGGYFVSLDVLPGTADRVVSLAKDVGVAMTPAGAAFPYGNDPEDKNIRIAPTMPTEDDVAVAIDVLATCVLLAAAEKLAA</sequence>
<reference evidence="1 2" key="1">
    <citation type="submission" date="2023-05" db="EMBL/GenBank/DDBJ databases">
        <title>Lithophilousrod everest ZFBP1038 complete genpme.</title>
        <authorList>
            <person name="Tian M."/>
        </authorList>
    </citation>
    <scope>NUCLEOTIDE SEQUENCE [LARGE SCALE GENOMIC DNA]</scope>
    <source>
        <strain evidence="1 2">ZFBP1038</strain>
    </source>
</reference>
<dbReference type="RefSeq" id="WP_349640345.1">
    <property type="nucleotide sequence ID" value="NZ_CP090958.1"/>
</dbReference>
<dbReference type="Pfam" id="PF12897">
    <property type="entry name" value="Asp_aminotransf"/>
    <property type="match status" value="1"/>
</dbReference>
<keyword evidence="2" id="KW-1185">Reference proteome</keyword>
<evidence type="ECO:0000313" key="1">
    <source>
        <dbReference type="EMBL" id="WGW13523.1"/>
    </source>
</evidence>
<dbReference type="CDD" id="cd00609">
    <property type="entry name" value="AAT_like"/>
    <property type="match status" value="1"/>
</dbReference>
<dbReference type="InterPro" id="IPR015424">
    <property type="entry name" value="PyrdxlP-dep_Trfase"/>
</dbReference>
<name>A0ABY8QX36_9MICO</name>
<accession>A0ABY8QX36</accession>
<dbReference type="PANTHER" id="PTHR43799:SF1">
    <property type="entry name" value="ASPARTATE AMINOTRANSFERASE"/>
    <property type="match status" value="1"/>
</dbReference>
<dbReference type="Gene3D" id="3.90.1150.10">
    <property type="entry name" value="Aspartate Aminotransferase, domain 1"/>
    <property type="match status" value="1"/>
</dbReference>
<dbReference type="PANTHER" id="PTHR43799">
    <property type="entry name" value="AMINOTRANSFERASE, PUTATIVE-RELATED"/>
    <property type="match status" value="1"/>
</dbReference>
<gene>
    <name evidence="1" type="ORF">LWF01_07140</name>
</gene>
<keyword evidence="1" id="KW-0032">Aminotransferase</keyword>
<keyword evidence="1" id="KW-0808">Transferase</keyword>
<dbReference type="Gene3D" id="3.40.640.10">
    <property type="entry name" value="Type I PLP-dependent aspartate aminotransferase-like (Major domain)"/>
    <property type="match status" value="1"/>
</dbReference>
<dbReference type="SUPFAM" id="SSF53383">
    <property type="entry name" value="PLP-dependent transferases"/>
    <property type="match status" value="1"/>
</dbReference>
<protein>
    <submittedName>
        <fullName evidence="1">Aminotransferase class I/II-fold pyridoxal phosphate-dependent enzyme</fullName>
    </submittedName>
</protein>
<organism evidence="1 2">
    <name type="scientific">Saxibacter everestensis</name>
    <dbReference type="NCBI Taxonomy" id="2909229"/>
    <lineage>
        <taxon>Bacteria</taxon>
        <taxon>Bacillati</taxon>
        <taxon>Actinomycetota</taxon>
        <taxon>Actinomycetes</taxon>
        <taxon>Micrococcales</taxon>
        <taxon>Brevibacteriaceae</taxon>
        <taxon>Saxibacter</taxon>
    </lineage>
</organism>
<dbReference type="EMBL" id="CP090958">
    <property type="protein sequence ID" value="WGW13523.1"/>
    <property type="molecule type" value="Genomic_DNA"/>
</dbReference>
<proteinExistence type="predicted"/>
<dbReference type="InterPro" id="IPR024551">
    <property type="entry name" value="AspAT_Ic"/>
</dbReference>